<sequence length="252" mass="27173">MRTVLPLATLATLIIQPLVVDRAGLAGGCGGRAEGITADAARSVRSYRLARIVGWPNRAPDEAMGWVSRSLLPLFPSISISLVSDMTGPVAHWRLPIERPHAALLGGPSRRTSSSTGDSYISQSDEGREDIVTESLVGRSIIVTRRFTQQKGDGAARARRASQCGRRGRGSNAVATEAKVEELESSGGRLSLGAERRTQLLARSRRRFAPLTPLRLGTLRPIGQGQFSDPSVRVIHRQCAPPLLPFSARPAW</sequence>
<keyword evidence="3" id="KW-1185">Reference proteome</keyword>
<feature type="region of interest" description="Disordered" evidence="1">
    <location>
        <begin position="104"/>
        <end position="126"/>
    </location>
</feature>
<evidence type="ECO:0000313" key="3">
    <source>
        <dbReference type="Proteomes" id="UP000887566"/>
    </source>
</evidence>
<evidence type="ECO:0000313" key="4">
    <source>
        <dbReference type="WBParaSite" id="PSAMB.scaffold10908size3750.g33712.t1"/>
    </source>
</evidence>
<organism evidence="3 4">
    <name type="scientific">Plectus sambesii</name>
    <dbReference type="NCBI Taxonomy" id="2011161"/>
    <lineage>
        <taxon>Eukaryota</taxon>
        <taxon>Metazoa</taxon>
        <taxon>Ecdysozoa</taxon>
        <taxon>Nematoda</taxon>
        <taxon>Chromadorea</taxon>
        <taxon>Plectida</taxon>
        <taxon>Plectina</taxon>
        <taxon>Plectoidea</taxon>
        <taxon>Plectidae</taxon>
        <taxon>Plectus</taxon>
    </lineage>
</organism>
<dbReference type="WBParaSite" id="PSAMB.scaffold10908size3750.g33712.t1">
    <property type="protein sequence ID" value="PSAMB.scaffold10908size3750.g33712.t1"/>
    <property type="gene ID" value="PSAMB.scaffold10908size3750.g33712"/>
</dbReference>
<protein>
    <submittedName>
        <fullName evidence="4">Secreted protein</fullName>
    </submittedName>
</protein>
<evidence type="ECO:0000256" key="2">
    <source>
        <dbReference type="SAM" id="SignalP"/>
    </source>
</evidence>
<dbReference type="Proteomes" id="UP000887566">
    <property type="component" value="Unplaced"/>
</dbReference>
<dbReference type="AlphaFoldDB" id="A0A914UL76"/>
<feature type="region of interest" description="Disordered" evidence="1">
    <location>
        <begin position="153"/>
        <end position="173"/>
    </location>
</feature>
<feature type="signal peptide" evidence="2">
    <location>
        <begin position="1"/>
        <end position="22"/>
    </location>
</feature>
<proteinExistence type="predicted"/>
<keyword evidence="2" id="KW-0732">Signal</keyword>
<reference evidence="4" key="1">
    <citation type="submission" date="2022-11" db="UniProtKB">
        <authorList>
            <consortium name="WormBaseParasite"/>
        </authorList>
    </citation>
    <scope>IDENTIFICATION</scope>
</reference>
<name>A0A914UL76_9BILA</name>
<feature type="chain" id="PRO_5038009204" evidence="2">
    <location>
        <begin position="23"/>
        <end position="252"/>
    </location>
</feature>
<evidence type="ECO:0000256" key="1">
    <source>
        <dbReference type="SAM" id="MobiDB-lite"/>
    </source>
</evidence>
<accession>A0A914UL76</accession>